<sequence>MKGKTIEKVKMRYKMCTYVYTMVEYNVLKALHPVECQILNFGNCARQRRQAKILATLHAMDIGIGKIKAIHNAYFTDEVSTLSVGIF</sequence>
<accession>A0ABD3TKT4</accession>
<comment type="caution">
    <text evidence="1">The sequence shown here is derived from an EMBL/GenBank/DDBJ whole genome shotgun (WGS) entry which is preliminary data.</text>
</comment>
<reference evidence="1 2" key="1">
    <citation type="submission" date="2024-11" db="EMBL/GenBank/DDBJ databases">
        <title>Chromosome-level genome assembly of the freshwater bivalve Anodonta woodiana.</title>
        <authorList>
            <person name="Chen X."/>
        </authorList>
    </citation>
    <scope>NUCLEOTIDE SEQUENCE [LARGE SCALE GENOMIC DNA]</scope>
    <source>
        <strain evidence="1">MN2024</strain>
        <tissue evidence="1">Gills</tissue>
    </source>
</reference>
<evidence type="ECO:0000313" key="2">
    <source>
        <dbReference type="Proteomes" id="UP001634394"/>
    </source>
</evidence>
<evidence type="ECO:0000313" key="1">
    <source>
        <dbReference type="EMBL" id="KAL3837387.1"/>
    </source>
</evidence>
<keyword evidence="2" id="KW-1185">Reference proteome</keyword>
<organism evidence="1 2">
    <name type="scientific">Sinanodonta woodiana</name>
    <name type="common">Chinese pond mussel</name>
    <name type="synonym">Anodonta woodiana</name>
    <dbReference type="NCBI Taxonomy" id="1069815"/>
    <lineage>
        <taxon>Eukaryota</taxon>
        <taxon>Metazoa</taxon>
        <taxon>Spiralia</taxon>
        <taxon>Lophotrochozoa</taxon>
        <taxon>Mollusca</taxon>
        <taxon>Bivalvia</taxon>
        <taxon>Autobranchia</taxon>
        <taxon>Heteroconchia</taxon>
        <taxon>Palaeoheterodonta</taxon>
        <taxon>Unionida</taxon>
        <taxon>Unionoidea</taxon>
        <taxon>Unionidae</taxon>
        <taxon>Unioninae</taxon>
        <taxon>Sinanodonta</taxon>
    </lineage>
</organism>
<dbReference type="EMBL" id="JBJQND010000018">
    <property type="protein sequence ID" value="KAL3837387.1"/>
    <property type="molecule type" value="Genomic_DNA"/>
</dbReference>
<name>A0ABD3TKT4_SINWO</name>
<gene>
    <name evidence="1" type="ORF">ACJMK2_022749</name>
</gene>
<proteinExistence type="predicted"/>
<dbReference type="Proteomes" id="UP001634394">
    <property type="component" value="Unassembled WGS sequence"/>
</dbReference>
<dbReference type="AlphaFoldDB" id="A0ABD3TKT4"/>
<protein>
    <submittedName>
        <fullName evidence="1">Uncharacterized protein</fullName>
    </submittedName>
</protein>